<evidence type="ECO:0000256" key="1">
    <source>
        <dbReference type="ARBA" id="ARBA00004141"/>
    </source>
</evidence>
<dbReference type="PANTHER" id="PTHR26451">
    <property type="entry name" value="G_PROTEIN_RECEP_F1_2 DOMAIN-CONTAINING PROTEIN"/>
    <property type="match status" value="1"/>
</dbReference>
<name>A0A673AD05_9TELE</name>
<keyword evidence="2 6" id="KW-0812">Transmembrane</keyword>
<feature type="transmembrane region" description="Helical" evidence="6">
    <location>
        <begin position="63"/>
        <end position="83"/>
    </location>
</feature>
<keyword evidence="3 6" id="KW-1133">Transmembrane helix</keyword>
<reference evidence="8" key="1">
    <citation type="submission" date="2019-06" db="EMBL/GenBank/DDBJ databases">
        <authorList>
            <consortium name="Wellcome Sanger Institute Data Sharing"/>
        </authorList>
    </citation>
    <scope>NUCLEOTIDE SEQUENCE [LARGE SCALE GENOMIC DNA]</scope>
</reference>
<feature type="transmembrane region" description="Helical" evidence="6">
    <location>
        <begin position="27"/>
        <end position="51"/>
    </location>
</feature>
<dbReference type="Gene3D" id="1.20.1070.10">
    <property type="entry name" value="Rhodopsin 7-helix transmembrane proteins"/>
    <property type="match status" value="1"/>
</dbReference>
<evidence type="ECO:0000256" key="4">
    <source>
        <dbReference type="ARBA" id="ARBA00023136"/>
    </source>
</evidence>
<dbReference type="GO" id="GO:0005549">
    <property type="term" value="F:odorant binding"/>
    <property type="evidence" value="ECO:0007669"/>
    <property type="project" value="TreeGrafter"/>
</dbReference>
<evidence type="ECO:0000256" key="6">
    <source>
        <dbReference type="SAM" id="Phobius"/>
    </source>
</evidence>
<keyword evidence="5" id="KW-0807">Transducer</keyword>
<dbReference type="PRINTS" id="PR00237">
    <property type="entry name" value="GPCRRHODOPSN"/>
</dbReference>
<feature type="transmembrane region" description="Helical" evidence="6">
    <location>
        <begin position="89"/>
        <end position="108"/>
    </location>
</feature>
<keyword evidence="4 6" id="KW-0472">Membrane</keyword>
<dbReference type="GO" id="GO:0004930">
    <property type="term" value="F:G protein-coupled receptor activity"/>
    <property type="evidence" value="ECO:0007669"/>
    <property type="project" value="InterPro"/>
</dbReference>
<organism evidence="8 9">
    <name type="scientific">Sphaeramia orbicularis</name>
    <name type="common">orbiculate cardinalfish</name>
    <dbReference type="NCBI Taxonomy" id="375764"/>
    <lineage>
        <taxon>Eukaryota</taxon>
        <taxon>Metazoa</taxon>
        <taxon>Chordata</taxon>
        <taxon>Craniata</taxon>
        <taxon>Vertebrata</taxon>
        <taxon>Euteleostomi</taxon>
        <taxon>Actinopterygii</taxon>
        <taxon>Neopterygii</taxon>
        <taxon>Teleostei</taxon>
        <taxon>Neoteleostei</taxon>
        <taxon>Acanthomorphata</taxon>
        <taxon>Gobiaria</taxon>
        <taxon>Kurtiformes</taxon>
        <taxon>Apogonoidei</taxon>
        <taxon>Apogonidae</taxon>
        <taxon>Apogoninae</taxon>
        <taxon>Sphaeramia</taxon>
    </lineage>
</organism>
<dbReference type="GO" id="GO:0004984">
    <property type="term" value="F:olfactory receptor activity"/>
    <property type="evidence" value="ECO:0007669"/>
    <property type="project" value="InterPro"/>
</dbReference>
<keyword evidence="9" id="KW-1185">Reference proteome</keyword>
<accession>A0A673AD05</accession>
<dbReference type="InParanoid" id="A0A673AD05"/>
<feature type="transmembrane region" description="Helical" evidence="6">
    <location>
        <begin position="120"/>
        <end position="143"/>
    </location>
</feature>
<evidence type="ECO:0000313" key="8">
    <source>
        <dbReference type="Ensembl" id="ENSSORP00005026643.1"/>
    </source>
</evidence>
<dbReference type="PANTHER" id="PTHR26451:SF847">
    <property type="entry name" value="ODORANT RECEPTOR-RELATED"/>
    <property type="match status" value="1"/>
</dbReference>
<dbReference type="InterPro" id="IPR052921">
    <property type="entry name" value="GPCR1_Superfamily_Member"/>
</dbReference>
<evidence type="ECO:0000259" key="7">
    <source>
        <dbReference type="PROSITE" id="PS50262"/>
    </source>
</evidence>
<dbReference type="PROSITE" id="PS50262">
    <property type="entry name" value="G_PROTEIN_RECEP_F1_2"/>
    <property type="match status" value="1"/>
</dbReference>
<feature type="transmembrane region" description="Helical" evidence="6">
    <location>
        <begin position="251"/>
        <end position="273"/>
    </location>
</feature>
<feature type="domain" description="G-protein coupled receptors family 1 profile" evidence="7">
    <location>
        <begin position="14"/>
        <end position="271"/>
    </location>
</feature>
<dbReference type="Pfam" id="PF13853">
    <property type="entry name" value="7tm_4"/>
    <property type="match status" value="1"/>
</dbReference>
<evidence type="ECO:0000313" key="9">
    <source>
        <dbReference type="Proteomes" id="UP000472271"/>
    </source>
</evidence>
<comment type="subcellular location">
    <subcellularLocation>
        <location evidence="1">Membrane</location>
        <topology evidence="1">Multi-pass membrane protein</topology>
    </subcellularLocation>
</comment>
<reference evidence="8" key="2">
    <citation type="submission" date="2025-08" db="UniProtKB">
        <authorList>
            <consortium name="Ensembl"/>
        </authorList>
    </citation>
    <scope>IDENTIFICATION</scope>
</reference>
<evidence type="ECO:0000256" key="2">
    <source>
        <dbReference type="ARBA" id="ARBA00022692"/>
    </source>
</evidence>
<dbReference type="SUPFAM" id="SSF81321">
    <property type="entry name" value="Family A G protein-coupled receptor-like"/>
    <property type="match status" value="1"/>
</dbReference>
<dbReference type="GO" id="GO:0016020">
    <property type="term" value="C:membrane"/>
    <property type="evidence" value="ECO:0007669"/>
    <property type="project" value="UniProtKB-SubCell"/>
</dbReference>
<feature type="transmembrane region" description="Helical" evidence="6">
    <location>
        <begin position="219"/>
        <end position="239"/>
    </location>
</feature>
<dbReference type="InterPro" id="IPR000725">
    <property type="entry name" value="Olfact_rcpt"/>
</dbReference>
<dbReference type="Ensembl" id="ENSSORT00005027424.1">
    <property type="protein sequence ID" value="ENSSORP00005026643.1"/>
    <property type="gene ID" value="ENSSORG00005012762.1"/>
</dbReference>
<dbReference type="AlphaFoldDB" id="A0A673AD05"/>
<protein>
    <recommendedName>
        <fullName evidence="7">G-protein coupled receptors family 1 profile domain-containing protein</fullName>
    </recommendedName>
</protein>
<sequence length="292" mass="33319">APAIGKQYHSPFFFNLTMLVNISNHRYVAFGMCLLLFVVIVSANLVIILVISREKSLHEPMYIFIWCLSSDFLKTSCLITHLISRPACFVQIYVIYMYASYDLTLLGIKSWDQTQINHMVIWKLVALAWIYPIFSVAACVYLASTLPLCGNNIHKLFCANWPVVKLLCVSTVINNLVGMLVSCTTVFLPLAFVLYTYVRIFLVCRKCSAQFRDKVIQSCLSHIVTFANYSFTVFCDVALSHFNVEELNPFLAIILSFKFVVIPPILNPLVYGLKLPEIRKLIWRMLSCSKPD</sequence>
<reference evidence="8" key="3">
    <citation type="submission" date="2025-09" db="UniProtKB">
        <authorList>
            <consortium name="Ensembl"/>
        </authorList>
    </citation>
    <scope>IDENTIFICATION</scope>
</reference>
<dbReference type="InterPro" id="IPR000276">
    <property type="entry name" value="GPCR_Rhodpsn"/>
</dbReference>
<dbReference type="InterPro" id="IPR017452">
    <property type="entry name" value="GPCR_Rhodpsn_7TM"/>
</dbReference>
<dbReference type="Proteomes" id="UP000472271">
    <property type="component" value="Chromosome 21"/>
</dbReference>
<proteinExistence type="predicted"/>
<evidence type="ECO:0000256" key="5">
    <source>
        <dbReference type="ARBA" id="ARBA00023224"/>
    </source>
</evidence>
<feature type="transmembrane region" description="Helical" evidence="6">
    <location>
        <begin position="176"/>
        <end position="198"/>
    </location>
</feature>
<evidence type="ECO:0000256" key="3">
    <source>
        <dbReference type="ARBA" id="ARBA00022989"/>
    </source>
</evidence>